<dbReference type="EMBL" id="JARBHB010000001">
    <property type="protein sequence ID" value="KAJ8895205.1"/>
    <property type="molecule type" value="Genomic_DNA"/>
</dbReference>
<comment type="subcellular location">
    <subcellularLocation>
        <location evidence="1">Nucleus</location>
    </subcellularLocation>
</comment>
<evidence type="ECO:0000256" key="1">
    <source>
        <dbReference type="ARBA" id="ARBA00004123"/>
    </source>
</evidence>
<evidence type="ECO:0000313" key="2">
    <source>
        <dbReference type="EMBL" id="KAJ8895205.1"/>
    </source>
</evidence>
<sequence length="166" mass="18917">MVRNPPPRATTKGKWSSDHLDSAVQAIGNGRKIREVGRSFGIPEPSLLSRMKKGQFNGVRLGRKPVFSLEQEVALMFHAITLSNLFYEKFLKRIPEVCLRKPALTSHARIKGFNRYAFRPCCNFNVDETGIRQSRNHSVLVLQKAKSRLGWQAVWKKAEPLQMSVQ</sequence>
<organism evidence="2 3">
    <name type="scientific">Dryococelus australis</name>
    <dbReference type="NCBI Taxonomy" id="614101"/>
    <lineage>
        <taxon>Eukaryota</taxon>
        <taxon>Metazoa</taxon>
        <taxon>Ecdysozoa</taxon>
        <taxon>Arthropoda</taxon>
        <taxon>Hexapoda</taxon>
        <taxon>Insecta</taxon>
        <taxon>Pterygota</taxon>
        <taxon>Neoptera</taxon>
        <taxon>Polyneoptera</taxon>
        <taxon>Phasmatodea</taxon>
        <taxon>Verophasmatodea</taxon>
        <taxon>Anareolatae</taxon>
        <taxon>Phasmatidae</taxon>
        <taxon>Eurycanthinae</taxon>
        <taxon>Dryococelus</taxon>
    </lineage>
</organism>
<name>A0ABQ9IEX3_9NEOP</name>
<gene>
    <name evidence="2" type="ORF">PR048_000530</name>
</gene>
<keyword evidence="3" id="KW-1185">Reference proteome</keyword>
<evidence type="ECO:0000313" key="3">
    <source>
        <dbReference type="Proteomes" id="UP001159363"/>
    </source>
</evidence>
<proteinExistence type="predicted"/>
<accession>A0ABQ9IEX3</accession>
<comment type="caution">
    <text evidence="2">The sequence shown here is derived from an EMBL/GenBank/DDBJ whole genome shotgun (WGS) entry which is preliminary data.</text>
</comment>
<reference evidence="2 3" key="1">
    <citation type="submission" date="2023-02" db="EMBL/GenBank/DDBJ databases">
        <title>LHISI_Scaffold_Assembly.</title>
        <authorList>
            <person name="Stuart O.P."/>
            <person name="Cleave R."/>
            <person name="Magrath M.J.L."/>
            <person name="Mikheyev A.S."/>
        </authorList>
    </citation>
    <scope>NUCLEOTIDE SEQUENCE [LARGE SCALE GENOMIC DNA]</scope>
    <source>
        <strain evidence="2">Daus_M_001</strain>
        <tissue evidence="2">Leg muscle</tissue>
    </source>
</reference>
<dbReference type="SUPFAM" id="SSF46689">
    <property type="entry name" value="Homeodomain-like"/>
    <property type="match status" value="1"/>
</dbReference>
<protein>
    <recommendedName>
        <fullName evidence="4">HTH psq-type domain-containing protein</fullName>
    </recommendedName>
</protein>
<dbReference type="Proteomes" id="UP001159363">
    <property type="component" value="Chromosome 1"/>
</dbReference>
<evidence type="ECO:0008006" key="4">
    <source>
        <dbReference type="Google" id="ProtNLM"/>
    </source>
</evidence>
<dbReference type="InterPro" id="IPR009057">
    <property type="entry name" value="Homeodomain-like_sf"/>
</dbReference>